<comment type="caution">
    <text evidence="1">The sequence shown here is derived from an EMBL/GenBank/DDBJ whole genome shotgun (WGS) entry which is preliminary data.</text>
</comment>
<dbReference type="Pfam" id="PF13289">
    <property type="entry name" value="SIR2_2"/>
    <property type="match status" value="1"/>
</dbReference>
<sequence length="528" mass="58100">MAFPDITRELIDRIVTPPDKLIFLTGSGVSYEAGYPTWDEFVINLLVGSGALPDRDSARGYLAAVGNRQVIAEGARAACYDDSRRRGQNPDDAWLLLVARALHPANTPDDAIAPPTTLHHILARHATTHGLPILTTNFDLLHEGAASDFNRSEVFVRDDFQLGESFINYDSRDDSYRPTVFHLHGYVDDTMSQEGGTLTGFTSANPIVTQSDYNKVLRDRSSWQLELLKAIRASGFSLFIVGHSLTDHDLQAWFEAIRDSASNSHSSDDSTSPTESVPLGYLVIAKESLGRLRDLGDADFAEYRRLLEQQWEQLGITVLITEHFSDATTLIEEHLYRYGAGSTSRSGHQSPQERVSHIFNSIVSGNRLETTSRALARCATLNLEDDRLARSDVSVWLADGSHQLHRIGKQGHVFLIPEVVKTIGTRPGSMWVAAQALHSETQQVETKDIEHWDAILGQRVTISQPDKPPTVCGSVTIAVQLADDADAGPKNAQDLADAIVDDHALHDYLDKLIKDVADVLEGQVGPLA</sequence>
<accession>A0ABX4MD96</accession>
<gene>
    <name evidence="1" type="ORF">BW737_004645</name>
</gene>
<evidence type="ECO:0008006" key="3">
    <source>
        <dbReference type="Google" id="ProtNLM"/>
    </source>
</evidence>
<name>A0ABX4MD96_9ACTO</name>
<proteinExistence type="predicted"/>
<dbReference type="SUPFAM" id="SSF52467">
    <property type="entry name" value="DHS-like NAD/FAD-binding domain"/>
    <property type="match status" value="1"/>
</dbReference>
<evidence type="ECO:0000313" key="1">
    <source>
        <dbReference type="EMBL" id="PHP53118.1"/>
    </source>
</evidence>
<dbReference type="EMBL" id="MTPX02000031">
    <property type="protein sequence ID" value="PHP53118.1"/>
    <property type="molecule type" value="Genomic_DNA"/>
</dbReference>
<dbReference type="InterPro" id="IPR029035">
    <property type="entry name" value="DHS-like_NAD/FAD-binding_dom"/>
</dbReference>
<reference evidence="1 2" key="1">
    <citation type="submission" date="2017-10" db="EMBL/GenBank/DDBJ databases">
        <title>Draft genome sequence of cellulolytic Actinomyces sp CtC72 isolated from cattle rumen fluid.</title>
        <authorList>
            <person name="Joshi A.J."/>
            <person name="Vasudevan G."/>
            <person name="Lanjekar V.B."/>
            <person name="Hivarkar S."/>
            <person name="Engineer A."/>
            <person name="Pore S.D."/>
            <person name="Dhakephalkar P.K."/>
            <person name="Dagar S."/>
        </authorList>
    </citation>
    <scope>NUCLEOTIDE SEQUENCE [LARGE SCALE GENOMIC DNA]</scope>
    <source>
        <strain evidence="2">CtC72</strain>
    </source>
</reference>
<dbReference type="RefSeq" id="WP_086614965.1">
    <property type="nucleotide sequence ID" value="NZ_MTPX02000031.1"/>
</dbReference>
<evidence type="ECO:0000313" key="2">
    <source>
        <dbReference type="Proteomes" id="UP000194577"/>
    </source>
</evidence>
<protein>
    <recommendedName>
        <fullName evidence="3">SIR2-like domain-containing protein</fullName>
    </recommendedName>
</protein>
<dbReference type="Proteomes" id="UP000194577">
    <property type="component" value="Unassembled WGS sequence"/>
</dbReference>
<organism evidence="1 2">
    <name type="scientific">Actinomyces ruminis</name>
    <dbReference type="NCBI Taxonomy" id="1937003"/>
    <lineage>
        <taxon>Bacteria</taxon>
        <taxon>Bacillati</taxon>
        <taxon>Actinomycetota</taxon>
        <taxon>Actinomycetes</taxon>
        <taxon>Actinomycetales</taxon>
        <taxon>Actinomycetaceae</taxon>
        <taxon>Actinomyces</taxon>
    </lineage>
</organism>
<keyword evidence="2" id="KW-1185">Reference proteome</keyword>
<dbReference type="Gene3D" id="3.40.50.1220">
    <property type="entry name" value="TPP-binding domain"/>
    <property type="match status" value="1"/>
</dbReference>